<dbReference type="AlphaFoldDB" id="A0AAW0A439"/>
<dbReference type="EMBL" id="JAWWNJ010000087">
    <property type="protein sequence ID" value="KAK7000720.1"/>
    <property type="molecule type" value="Genomic_DNA"/>
</dbReference>
<keyword evidence="1" id="KW-0472">Membrane</keyword>
<protein>
    <submittedName>
        <fullName evidence="2">Uncharacterized protein</fullName>
    </submittedName>
</protein>
<name>A0AAW0A439_9AGAR</name>
<keyword evidence="1" id="KW-1133">Transmembrane helix</keyword>
<keyword evidence="3" id="KW-1185">Reference proteome</keyword>
<feature type="transmembrane region" description="Helical" evidence="1">
    <location>
        <begin position="6"/>
        <end position="23"/>
    </location>
</feature>
<evidence type="ECO:0000256" key="1">
    <source>
        <dbReference type="SAM" id="Phobius"/>
    </source>
</evidence>
<dbReference type="Proteomes" id="UP001362999">
    <property type="component" value="Unassembled WGS sequence"/>
</dbReference>
<organism evidence="2 3">
    <name type="scientific">Favolaschia claudopus</name>
    <dbReference type="NCBI Taxonomy" id="2862362"/>
    <lineage>
        <taxon>Eukaryota</taxon>
        <taxon>Fungi</taxon>
        <taxon>Dikarya</taxon>
        <taxon>Basidiomycota</taxon>
        <taxon>Agaricomycotina</taxon>
        <taxon>Agaricomycetes</taxon>
        <taxon>Agaricomycetidae</taxon>
        <taxon>Agaricales</taxon>
        <taxon>Marasmiineae</taxon>
        <taxon>Mycenaceae</taxon>
        <taxon>Favolaschia</taxon>
    </lineage>
</organism>
<proteinExistence type="predicted"/>
<sequence length="57" mass="6692">MSLKKILKILLAIAFLSGFMFAFQRQTFDQIGRIEGGRQLKARKRATAQIRRLYDEF</sequence>
<comment type="caution">
    <text evidence="2">The sequence shown here is derived from an EMBL/GenBank/DDBJ whole genome shotgun (WGS) entry which is preliminary data.</text>
</comment>
<evidence type="ECO:0000313" key="3">
    <source>
        <dbReference type="Proteomes" id="UP001362999"/>
    </source>
</evidence>
<reference evidence="2 3" key="1">
    <citation type="journal article" date="2024" name="J Genomics">
        <title>Draft genome sequencing and assembly of Favolaschia claudopus CIRM-BRFM 2984 isolated from oak limbs.</title>
        <authorList>
            <person name="Navarro D."/>
            <person name="Drula E."/>
            <person name="Chaduli D."/>
            <person name="Cazenave R."/>
            <person name="Ahrendt S."/>
            <person name="Wang J."/>
            <person name="Lipzen A."/>
            <person name="Daum C."/>
            <person name="Barry K."/>
            <person name="Grigoriev I.V."/>
            <person name="Favel A."/>
            <person name="Rosso M.N."/>
            <person name="Martin F."/>
        </authorList>
    </citation>
    <scope>NUCLEOTIDE SEQUENCE [LARGE SCALE GENOMIC DNA]</scope>
    <source>
        <strain evidence="2 3">CIRM-BRFM 2984</strain>
    </source>
</reference>
<evidence type="ECO:0000313" key="2">
    <source>
        <dbReference type="EMBL" id="KAK7000720.1"/>
    </source>
</evidence>
<accession>A0AAW0A439</accession>
<keyword evidence="1" id="KW-0812">Transmembrane</keyword>
<gene>
    <name evidence="2" type="ORF">R3P38DRAFT_3218521</name>
</gene>